<feature type="chain" id="PRO_5013356943" description="DUF6532 domain-containing protein" evidence="2">
    <location>
        <begin position="16"/>
        <end position="108"/>
    </location>
</feature>
<dbReference type="Proteomes" id="UP000016930">
    <property type="component" value="Unassembled WGS sequence"/>
</dbReference>
<accession>M2P9K8</accession>
<gene>
    <name evidence="4" type="ORF">CERSUDRAFT_99814</name>
</gene>
<dbReference type="EMBL" id="KB445813">
    <property type="protein sequence ID" value="EMD32134.1"/>
    <property type="molecule type" value="Genomic_DNA"/>
</dbReference>
<sequence length="108" mass="12201">MSLVLIALTLAVIHCAIDEWKTGMHQAVKFSETPYSTCFADLLYTLKEWEKYTIQSGLKACETLRRDLLKVCRTNAGIVDSGNDSESGSPSTETRKNLLSKMHFARWE</sequence>
<dbReference type="OrthoDB" id="3268553at2759"/>
<keyword evidence="2" id="KW-0732">Signal</keyword>
<dbReference type="STRING" id="914234.M2P9K8"/>
<keyword evidence="5" id="KW-1185">Reference proteome</keyword>
<feature type="signal peptide" evidence="2">
    <location>
        <begin position="1"/>
        <end position="15"/>
    </location>
</feature>
<reference evidence="4 5" key="1">
    <citation type="journal article" date="2012" name="Proc. Natl. Acad. Sci. U.S.A.">
        <title>Comparative genomics of Ceriporiopsis subvermispora and Phanerochaete chrysosporium provide insight into selective ligninolysis.</title>
        <authorList>
            <person name="Fernandez-Fueyo E."/>
            <person name="Ruiz-Duenas F.J."/>
            <person name="Ferreira P."/>
            <person name="Floudas D."/>
            <person name="Hibbett D.S."/>
            <person name="Canessa P."/>
            <person name="Larrondo L.F."/>
            <person name="James T.Y."/>
            <person name="Seelenfreund D."/>
            <person name="Lobos S."/>
            <person name="Polanco R."/>
            <person name="Tello M."/>
            <person name="Honda Y."/>
            <person name="Watanabe T."/>
            <person name="Watanabe T."/>
            <person name="Ryu J.S."/>
            <person name="Kubicek C.P."/>
            <person name="Schmoll M."/>
            <person name="Gaskell J."/>
            <person name="Hammel K.E."/>
            <person name="St John F.J."/>
            <person name="Vanden Wymelenberg A."/>
            <person name="Sabat G."/>
            <person name="Splinter BonDurant S."/>
            <person name="Syed K."/>
            <person name="Yadav J.S."/>
            <person name="Doddapaneni H."/>
            <person name="Subramanian V."/>
            <person name="Lavin J.L."/>
            <person name="Oguiza J.A."/>
            <person name="Perez G."/>
            <person name="Pisabarro A.G."/>
            <person name="Ramirez L."/>
            <person name="Santoyo F."/>
            <person name="Master E."/>
            <person name="Coutinho P.M."/>
            <person name="Henrissat B."/>
            <person name="Lombard V."/>
            <person name="Magnuson J.K."/>
            <person name="Kuees U."/>
            <person name="Hori C."/>
            <person name="Igarashi K."/>
            <person name="Samejima M."/>
            <person name="Held B.W."/>
            <person name="Barry K.W."/>
            <person name="LaButti K.M."/>
            <person name="Lapidus A."/>
            <person name="Lindquist E.A."/>
            <person name="Lucas S.M."/>
            <person name="Riley R."/>
            <person name="Salamov A.A."/>
            <person name="Hoffmeister D."/>
            <person name="Schwenk D."/>
            <person name="Hadar Y."/>
            <person name="Yarden O."/>
            <person name="de Vries R.P."/>
            <person name="Wiebenga A."/>
            <person name="Stenlid J."/>
            <person name="Eastwood D."/>
            <person name="Grigoriev I.V."/>
            <person name="Berka R.M."/>
            <person name="Blanchette R.A."/>
            <person name="Kersten P."/>
            <person name="Martinez A.T."/>
            <person name="Vicuna R."/>
            <person name="Cullen D."/>
        </authorList>
    </citation>
    <scope>NUCLEOTIDE SEQUENCE [LARGE SCALE GENOMIC DNA]</scope>
    <source>
        <strain evidence="4 5">B</strain>
    </source>
</reference>
<evidence type="ECO:0000259" key="3">
    <source>
        <dbReference type="Pfam" id="PF20149"/>
    </source>
</evidence>
<protein>
    <recommendedName>
        <fullName evidence="3">DUF6532 domain-containing protein</fullName>
    </recommendedName>
</protein>
<name>M2P9K8_CERS8</name>
<feature type="region of interest" description="Disordered" evidence="1">
    <location>
        <begin position="78"/>
        <end position="97"/>
    </location>
</feature>
<evidence type="ECO:0000313" key="4">
    <source>
        <dbReference type="EMBL" id="EMD32134.1"/>
    </source>
</evidence>
<dbReference type="AlphaFoldDB" id="M2P9K8"/>
<dbReference type="HOGENOM" id="CLU_2196635_0_0_1"/>
<dbReference type="Pfam" id="PF20149">
    <property type="entry name" value="DUF6532"/>
    <property type="match status" value="1"/>
</dbReference>
<feature type="domain" description="DUF6532" evidence="3">
    <location>
        <begin position="1"/>
        <end position="49"/>
    </location>
</feature>
<evidence type="ECO:0000313" key="5">
    <source>
        <dbReference type="Proteomes" id="UP000016930"/>
    </source>
</evidence>
<evidence type="ECO:0000256" key="1">
    <source>
        <dbReference type="SAM" id="MobiDB-lite"/>
    </source>
</evidence>
<organism evidence="4 5">
    <name type="scientific">Ceriporiopsis subvermispora (strain B)</name>
    <name type="common">White-rot fungus</name>
    <name type="synonym">Gelatoporia subvermispora</name>
    <dbReference type="NCBI Taxonomy" id="914234"/>
    <lineage>
        <taxon>Eukaryota</taxon>
        <taxon>Fungi</taxon>
        <taxon>Dikarya</taxon>
        <taxon>Basidiomycota</taxon>
        <taxon>Agaricomycotina</taxon>
        <taxon>Agaricomycetes</taxon>
        <taxon>Polyporales</taxon>
        <taxon>Gelatoporiaceae</taxon>
        <taxon>Gelatoporia</taxon>
    </lineage>
</organism>
<feature type="compositionally biased region" description="Polar residues" evidence="1">
    <location>
        <begin position="82"/>
        <end position="92"/>
    </location>
</feature>
<proteinExistence type="predicted"/>
<evidence type="ECO:0000256" key="2">
    <source>
        <dbReference type="SAM" id="SignalP"/>
    </source>
</evidence>
<dbReference type="InterPro" id="IPR045341">
    <property type="entry name" value="DUF6532"/>
</dbReference>